<evidence type="ECO:0000313" key="4">
    <source>
        <dbReference type="Proteomes" id="UP000218890"/>
    </source>
</evidence>
<dbReference type="NCBIfam" id="TIGR01202">
    <property type="entry name" value="bchC"/>
    <property type="match status" value="1"/>
</dbReference>
<dbReference type="PANTHER" id="PTHR43189:SF1">
    <property type="entry name" value="ZINC-TYPE ALCOHOL DEHYDROGENASE-LIKE PROTEIN C1198.01"/>
    <property type="match status" value="1"/>
</dbReference>
<reference evidence="3" key="1">
    <citation type="submission" date="2016-02" db="EMBL/GenBank/DDBJ databases">
        <title>Halorhodospira halochloris DSM-1059 complete genome, version 2.</title>
        <authorList>
            <person name="Tsukatani Y."/>
        </authorList>
    </citation>
    <scope>NUCLEOTIDE SEQUENCE</scope>
    <source>
        <strain evidence="3">DSM 1059</strain>
    </source>
</reference>
<name>A0A110B6Y1_HALHR</name>
<dbReference type="InterPro" id="IPR036291">
    <property type="entry name" value="NAD(P)-bd_dom_sf"/>
</dbReference>
<dbReference type="Pfam" id="PF08240">
    <property type="entry name" value="ADH_N"/>
    <property type="match status" value="1"/>
</dbReference>
<evidence type="ECO:0000313" key="3">
    <source>
        <dbReference type="EMBL" id="BAU57313.1"/>
    </source>
</evidence>
<accession>A0A110B6Y1</accession>
<sequence>MESSELREARAVVFQAPQQLAVERVSLIEPGPEDVVVDIHYSGISTGTERLLWTGTMPYFPGLGYPMVPGYESVGRIAQAGPSSGRNEGEMVFVPGSRSFEDVRGVFGGAASRVVISGSKALPVPDHLGERAVLLALAATAWHAVAPAPPDLIVGHGVLGRLMARIGVLHGNPPTVWETNEKRFEGAVGYQVVDPDSDERQDYKRICDVSGDSSLLDKLISRLGKQGEVVLAGFYSQRLSFEFAQAFMREISIRIAAEWQPEDLEAVMTKICSGELDLEGLITHRHGFEAAETAYRIAFNDPDCLKMVLDWREG</sequence>
<organism evidence="3 4">
    <name type="scientific">Halorhodospira halochloris</name>
    <name type="common">Ectothiorhodospira halochloris</name>
    <dbReference type="NCBI Taxonomy" id="1052"/>
    <lineage>
        <taxon>Bacteria</taxon>
        <taxon>Pseudomonadati</taxon>
        <taxon>Pseudomonadota</taxon>
        <taxon>Gammaproteobacteria</taxon>
        <taxon>Chromatiales</taxon>
        <taxon>Ectothiorhodospiraceae</taxon>
        <taxon>Halorhodospira</taxon>
    </lineage>
</organism>
<proteinExistence type="predicted"/>
<dbReference type="PANTHER" id="PTHR43189">
    <property type="entry name" value="ZINC-TYPE ALCOHOL DEHYDROGENASE-LIKE PROTEIN C1198.01-RELATED"/>
    <property type="match status" value="1"/>
</dbReference>
<dbReference type="InterPro" id="IPR013154">
    <property type="entry name" value="ADH-like_N"/>
</dbReference>
<evidence type="ECO:0000256" key="1">
    <source>
        <dbReference type="ARBA" id="ARBA00023002"/>
    </source>
</evidence>
<dbReference type="KEGG" id="hhk:HH1059_06260"/>
<dbReference type="AlphaFoldDB" id="A0A110B6Y1"/>
<dbReference type="RefSeq" id="WP_231902006.1">
    <property type="nucleotide sequence ID" value="NZ_AP017372.2"/>
</dbReference>
<dbReference type="Proteomes" id="UP000218890">
    <property type="component" value="Chromosome"/>
</dbReference>
<dbReference type="InterPro" id="IPR011032">
    <property type="entry name" value="GroES-like_sf"/>
</dbReference>
<dbReference type="EMBL" id="AP017372">
    <property type="protein sequence ID" value="BAU57313.1"/>
    <property type="molecule type" value="Genomic_DNA"/>
</dbReference>
<keyword evidence="1" id="KW-0560">Oxidoreductase</keyword>
<evidence type="ECO:0000259" key="2">
    <source>
        <dbReference type="Pfam" id="PF08240"/>
    </source>
</evidence>
<dbReference type="InterPro" id="IPR005903">
    <property type="entry name" value="BchC"/>
</dbReference>
<dbReference type="SUPFAM" id="SSF50129">
    <property type="entry name" value="GroES-like"/>
    <property type="match status" value="1"/>
</dbReference>
<protein>
    <submittedName>
        <fullName evidence="3">2-desacetyl-2-hydroxyethyl bacteriochlorophyllide A dehydrogenase BchC</fullName>
    </submittedName>
</protein>
<keyword evidence="4" id="KW-1185">Reference proteome</keyword>
<dbReference type="SUPFAM" id="SSF51735">
    <property type="entry name" value="NAD(P)-binding Rossmann-fold domains"/>
    <property type="match status" value="1"/>
</dbReference>
<feature type="domain" description="Alcohol dehydrogenase-like N-terminal" evidence="2">
    <location>
        <begin position="31"/>
        <end position="126"/>
    </location>
</feature>
<dbReference type="Gene3D" id="3.40.50.720">
    <property type="entry name" value="NAD(P)-binding Rossmann-like Domain"/>
    <property type="match status" value="1"/>
</dbReference>
<dbReference type="CDD" id="cd08255">
    <property type="entry name" value="2-desacetyl-2-hydroxyethyl_bacteriochlorophyllide_like"/>
    <property type="match status" value="1"/>
</dbReference>
<gene>
    <name evidence="3" type="ORF">HH1059_06260</name>
</gene>
<dbReference type="Gene3D" id="3.90.180.10">
    <property type="entry name" value="Medium-chain alcohol dehydrogenases, catalytic domain"/>
    <property type="match status" value="2"/>
</dbReference>
<dbReference type="GO" id="GO:0036354">
    <property type="term" value="F:bacteriochlorophyllide-a dehydrogenase activity"/>
    <property type="evidence" value="ECO:0007669"/>
    <property type="project" value="InterPro"/>
</dbReference>